<dbReference type="Proteomes" id="UP001055111">
    <property type="component" value="Unassembled WGS sequence"/>
</dbReference>
<comment type="caution">
    <text evidence="2">The sequence shown here is derived from an EMBL/GenBank/DDBJ whole genome shotgun (WGS) entry which is preliminary data.</text>
</comment>
<dbReference type="AlphaFoldDB" id="A0AA37IAU8"/>
<feature type="signal peptide" evidence="1">
    <location>
        <begin position="1"/>
        <end position="19"/>
    </location>
</feature>
<keyword evidence="1" id="KW-0732">Signal</keyword>
<evidence type="ECO:0000256" key="1">
    <source>
        <dbReference type="SAM" id="SignalP"/>
    </source>
</evidence>
<dbReference type="RefSeq" id="WP_238212872.1">
    <property type="nucleotide sequence ID" value="NZ_BPUS01000006.1"/>
</dbReference>
<evidence type="ECO:0000313" key="3">
    <source>
        <dbReference type="Proteomes" id="UP001055111"/>
    </source>
</evidence>
<organism evidence="2 3">
    <name type="scientific">Caballeronia novacaledonica</name>
    <dbReference type="NCBI Taxonomy" id="1544861"/>
    <lineage>
        <taxon>Bacteria</taxon>
        <taxon>Pseudomonadati</taxon>
        <taxon>Pseudomonadota</taxon>
        <taxon>Betaproteobacteria</taxon>
        <taxon>Burkholderiales</taxon>
        <taxon>Burkholderiaceae</taxon>
        <taxon>Caballeronia</taxon>
    </lineage>
</organism>
<gene>
    <name evidence="2" type="ORF">CBA19CS42_17220</name>
</gene>
<accession>A0AA37IAU8</accession>
<proteinExistence type="predicted"/>
<evidence type="ECO:0000313" key="2">
    <source>
        <dbReference type="EMBL" id="GJH26282.1"/>
    </source>
</evidence>
<protein>
    <submittedName>
        <fullName evidence="2">Uncharacterized protein</fullName>
    </submittedName>
</protein>
<reference evidence="2" key="1">
    <citation type="submission" date="2022-09" db="EMBL/GenBank/DDBJ databases">
        <title>Isolation and characterization of 3-chlorobenzoate degrading bacteria from soils in Shizuoka.</title>
        <authorList>
            <person name="Ifat A."/>
            <person name="Ogawa N."/>
            <person name="Kimbara K."/>
            <person name="Moriuchi R."/>
            <person name="Dohra H."/>
            <person name="Shintani M."/>
        </authorList>
    </citation>
    <scope>NUCLEOTIDE SEQUENCE</scope>
    <source>
        <strain evidence="2">19CS4-2</strain>
    </source>
</reference>
<feature type="chain" id="PRO_5041436347" evidence="1">
    <location>
        <begin position="20"/>
        <end position="81"/>
    </location>
</feature>
<sequence>MNLYFVALALSIISVHASAGQSCGWDKTGDEPVWRCKKVVTVHGGTKGNSKHDVDAMVAKPTVDNQSKALDAKAAQKSVGQ</sequence>
<name>A0AA37IAU8_9BURK</name>
<dbReference type="EMBL" id="BPUS01000006">
    <property type="protein sequence ID" value="GJH26282.1"/>
    <property type="molecule type" value="Genomic_DNA"/>
</dbReference>